<dbReference type="RefSeq" id="WP_120103563.1">
    <property type="nucleotide sequence ID" value="NZ_QKNY01000018.1"/>
</dbReference>
<comment type="similarity">
    <text evidence="2">Belongs to the UPF0104 family.</text>
</comment>
<dbReference type="PANTHER" id="PTHR39087:SF2">
    <property type="entry name" value="UPF0104 MEMBRANE PROTEIN MJ1595"/>
    <property type="match status" value="1"/>
</dbReference>
<reference evidence="9 10" key="1">
    <citation type="submission" date="2018-06" db="EMBL/GenBank/DDBJ databases">
        <title>Halonotius sp. F13-13 a new haloarchaeeon isolated from a solar saltern from Isla Cristina, Huelva, Spain.</title>
        <authorList>
            <person name="Duran-Viseras A."/>
            <person name="Sanchez-Porro C."/>
            <person name="Ventosa A."/>
        </authorList>
    </citation>
    <scope>NUCLEOTIDE SEQUENCE [LARGE SCALE GENOMIC DNA]</scope>
    <source>
        <strain evidence="9 10">F13-13</strain>
    </source>
</reference>
<keyword evidence="4 8" id="KW-0812">Transmembrane</keyword>
<evidence type="ECO:0000313" key="9">
    <source>
        <dbReference type="EMBL" id="RJX42255.1"/>
    </source>
</evidence>
<feature type="transmembrane region" description="Helical" evidence="8">
    <location>
        <begin position="272"/>
        <end position="291"/>
    </location>
</feature>
<evidence type="ECO:0000256" key="8">
    <source>
        <dbReference type="SAM" id="Phobius"/>
    </source>
</evidence>
<evidence type="ECO:0000256" key="3">
    <source>
        <dbReference type="ARBA" id="ARBA00022475"/>
    </source>
</evidence>
<evidence type="ECO:0000256" key="7">
    <source>
        <dbReference type="SAM" id="MobiDB-lite"/>
    </source>
</evidence>
<accession>A0A3A6Q4U4</accession>
<evidence type="ECO:0000256" key="2">
    <source>
        <dbReference type="ARBA" id="ARBA00011061"/>
    </source>
</evidence>
<dbReference type="EMBL" id="QKNY01000018">
    <property type="protein sequence ID" value="RJX42255.1"/>
    <property type="molecule type" value="Genomic_DNA"/>
</dbReference>
<comment type="caution">
    <text evidence="9">The sequence shown here is derived from an EMBL/GenBank/DDBJ whole genome shotgun (WGS) entry which is preliminary data.</text>
</comment>
<keyword evidence="3" id="KW-1003">Cell membrane</keyword>
<feature type="compositionally biased region" description="Low complexity" evidence="7">
    <location>
        <begin position="363"/>
        <end position="384"/>
    </location>
</feature>
<dbReference type="GO" id="GO:0005886">
    <property type="term" value="C:plasma membrane"/>
    <property type="evidence" value="ECO:0007669"/>
    <property type="project" value="UniProtKB-SubCell"/>
</dbReference>
<protein>
    <submittedName>
        <fullName evidence="9">UPF0104 family protein</fullName>
    </submittedName>
</protein>
<dbReference type="Pfam" id="PF03706">
    <property type="entry name" value="LPG_synthase_TM"/>
    <property type="match status" value="1"/>
</dbReference>
<dbReference type="Proteomes" id="UP000276588">
    <property type="component" value="Unassembled WGS sequence"/>
</dbReference>
<keyword evidence="6 8" id="KW-0472">Membrane</keyword>
<dbReference type="NCBIfam" id="TIGR00374">
    <property type="entry name" value="flippase-like domain"/>
    <property type="match status" value="1"/>
</dbReference>
<feature type="transmembrane region" description="Helical" evidence="8">
    <location>
        <begin position="242"/>
        <end position="266"/>
    </location>
</feature>
<feature type="transmembrane region" description="Helical" evidence="8">
    <location>
        <begin position="176"/>
        <end position="198"/>
    </location>
</feature>
<keyword evidence="5 8" id="KW-1133">Transmembrane helix</keyword>
<dbReference type="PANTHER" id="PTHR39087">
    <property type="entry name" value="UPF0104 MEMBRANE PROTEIN MJ1595"/>
    <property type="match status" value="1"/>
</dbReference>
<keyword evidence="10" id="KW-1185">Reference proteome</keyword>
<feature type="region of interest" description="Disordered" evidence="7">
    <location>
        <begin position="358"/>
        <end position="399"/>
    </location>
</feature>
<evidence type="ECO:0000256" key="5">
    <source>
        <dbReference type="ARBA" id="ARBA00022989"/>
    </source>
</evidence>
<feature type="transmembrane region" description="Helical" evidence="8">
    <location>
        <begin position="303"/>
        <end position="326"/>
    </location>
</feature>
<feature type="transmembrane region" description="Helical" evidence="8">
    <location>
        <begin position="48"/>
        <end position="65"/>
    </location>
</feature>
<evidence type="ECO:0000313" key="10">
    <source>
        <dbReference type="Proteomes" id="UP000276588"/>
    </source>
</evidence>
<dbReference type="InterPro" id="IPR022791">
    <property type="entry name" value="L-PG_synthase/AglD"/>
</dbReference>
<feature type="transmembrane region" description="Helical" evidence="8">
    <location>
        <begin position="20"/>
        <end position="36"/>
    </location>
</feature>
<gene>
    <name evidence="9" type="ORF">DM826_11460</name>
</gene>
<dbReference type="AlphaFoldDB" id="A0A3A6Q4U4"/>
<organism evidence="9 10">
    <name type="scientific">Halonotius aquaticus</name>
    <dbReference type="NCBI Taxonomy" id="2216978"/>
    <lineage>
        <taxon>Archaea</taxon>
        <taxon>Methanobacteriati</taxon>
        <taxon>Methanobacteriota</taxon>
        <taxon>Stenosarchaea group</taxon>
        <taxon>Halobacteria</taxon>
        <taxon>Halobacteriales</taxon>
        <taxon>Haloferacaceae</taxon>
        <taxon>Halonotius</taxon>
    </lineage>
</organism>
<feature type="transmembrane region" description="Helical" evidence="8">
    <location>
        <begin position="138"/>
        <end position="156"/>
    </location>
</feature>
<name>A0A3A6Q4U4_9EURY</name>
<proteinExistence type="inferred from homology"/>
<sequence length="399" mass="39986">MTNGDDAGTTNRGFLTQRRLMLGGTVLVVAGLLFAFRDVEFDRVAGEMAAADPWLLAAAVAVYTVSWPLRGRRYGDVLATTGHPLGTGFLTLAVFLSQTANLVVPARAGDAVRAYVLQARRDVDYPAGFASLAVERGFDLAAIAVLGSAATAWLVAGESTALAALTTGDTQTALLGAVAVAAVTLIAGVLTLGVANANRSRSRRFGRRLRDTVAGRPRLQTVVDAALDFAAEIAVVARDSRAVAVIGGGSLLIWSLDVATAVLVLAALDSGLAVGPLLAVGTLAVSVGNLAKVLPLSQGGVGLYEAAFTGLVVALTPLGASLALAAAVVDHALKNAVTLVGGGVAVAVLGIDPSTAARRGSDVDAGGDADATAATATEPPVTGEARADGSGKATSSPDD</sequence>
<evidence type="ECO:0000256" key="4">
    <source>
        <dbReference type="ARBA" id="ARBA00022692"/>
    </source>
</evidence>
<evidence type="ECO:0000256" key="1">
    <source>
        <dbReference type="ARBA" id="ARBA00004651"/>
    </source>
</evidence>
<evidence type="ECO:0000256" key="6">
    <source>
        <dbReference type="ARBA" id="ARBA00023136"/>
    </source>
</evidence>
<comment type="subcellular location">
    <subcellularLocation>
        <location evidence="1">Cell membrane</location>
        <topology evidence="1">Multi-pass membrane protein</topology>
    </subcellularLocation>
</comment>
<dbReference type="OrthoDB" id="342688at2157"/>